<dbReference type="AlphaFoldDB" id="A0A4U5NI99"/>
<keyword evidence="2" id="KW-1133">Transmembrane helix</keyword>
<feature type="region of interest" description="Disordered" evidence="1">
    <location>
        <begin position="1"/>
        <end position="64"/>
    </location>
</feature>
<organism evidence="3 4">
    <name type="scientific">Steinernema carpocapsae</name>
    <name type="common">Entomopathogenic nematode</name>
    <dbReference type="NCBI Taxonomy" id="34508"/>
    <lineage>
        <taxon>Eukaryota</taxon>
        <taxon>Metazoa</taxon>
        <taxon>Ecdysozoa</taxon>
        <taxon>Nematoda</taxon>
        <taxon>Chromadorea</taxon>
        <taxon>Rhabditida</taxon>
        <taxon>Tylenchina</taxon>
        <taxon>Panagrolaimomorpha</taxon>
        <taxon>Strongyloidoidea</taxon>
        <taxon>Steinernematidae</taxon>
        <taxon>Steinernema</taxon>
    </lineage>
</organism>
<evidence type="ECO:0000313" key="3">
    <source>
        <dbReference type="EMBL" id="TKR82634.1"/>
    </source>
</evidence>
<reference evidence="3 4" key="2">
    <citation type="journal article" date="2019" name="G3 (Bethesda)">
        <title>Hybrid Assembly of the Genome of the Entomopathogenic Nematode Steinernema carpocapsae Identifies the X-Chromosome.</title>
        <authorList>
            <person name="Serra L."/>
            <person name="Macchietto M."/>
            <person name="Macias-Munoz A."/>
            <person name="McGill C.J."/>
            <person name="Rodriguez I.M."/>
            <person name="Rodriguez B."/>
            <person name="Murad R."/>
            <person name="Mortazavi A."/>
        </authorList>
    </citation>
    <scope>NUCLEOTIDE SEQUENCE [LARGE SCALE GENOMIC DNA]</scope>
    <source>
        <strain evidence="3 4">ALL</strain>
    </source>
</reference>
<protein>
    <submittedName>
        <fullName evidence="3">Uncharacterized protein</fullName>
    </submittedName>
</protein>
<comment type="caution">
    <text evidence="3">The sequence shown here is derived from an EMBL/GenBank/DDBJ whole genome shotgun (WGS) entry which is preliminary data.</text>
</comment>
<feature type="compositionally biased region" description="Basic and acidic residues" evidence="1">
    <location>
        <begin position="10"/>
        <end position="34"/>
    </location>
</feature>
<accession>A0A4U5NI99</accession>
<reference evidence="3 4" key="1">
    <citation type="journal article" date="2015" name="Genome Biol.">
        <title>Comparative genomics of Steinernema reveals deeply conserved gene regulatory networks.</title>
        <authorList>
            <person name="Dillman A.R."/>
            <person name="Macchietto M."/>
            <person name="Porter C.F."/>
            <person name="Rogers A."/>
            <person name="Williams B."/>
            <person name="Antoshechkin I."/>
            <person name="Lee M.M."/>
            <person name="Goodwin Z."/>
            <person name="Lu X."/>
            <person name="Lewis E.E."/>
            <person name="Goodrich-Blair H."/>
            <person name="Stock S.P."/>
            <person name="Adams B.J."/>
            <person name="Sternberg P.W."/>
            <person name="Mortazavi A."/>
        </authorList>
    </citation>
    <scope>NUCLEOTIDE SEQUENCE [LARGE SCALE GENOMIC DNA]</scope>
    <source>
        <strain evidence="3 4">ALL</strain>
    </source>
</reference>
<dbReference type="EMBL" id="AZBU02000004">
    <property type="protein sequence ID" value="TKR82634.1"/>
    <property type="molecule type" value="Genomic_DNA"/>
</dbReference>
<feature type="region of interest" description="Disordered" evidence="1">
    <location>
        <begin position="168"/>
        <end position="190"/>
    </location>
</feature>
<sequence>MSEYMPPIGLHEKPAWKSAEKMQSDAHSRMKPAAEKSQMGSVTGSASVIRTATPGEAASKTQKDVLSGFKPVEAGEKAQMGFLPDSIEETAKPGEVSDKTQFHSLSGVKPTEAEKTHLGSISASVQETAKPGKVPYKTKLDVVPEIEAATQMEILEAEDDDFVEETQMGFTDGDDYDDPKEEETQTSKPERPLKMRPMAFKAIDNGDGTLRLEKAPGFENKLTRQECYTGFAAVYMTFASFLIWIMLAAVFVNYLDKVEVHHFH</sequence>
<proteinExistence type="predicted"/>
<feature type="compositionally biased region" description="Polar residues" evidence="1">
    <location>
        <begin position="38"/>
        <end position="50"/>
    </location>
</feature>
<evidence type="ECO:0000313" key="4">
    <source>
        <dbReference type="Proteomes" id="UP000298663"/>
    </source>
</evidence>
<keyword evidence="4" id="KW-1185">Reference proteome</keyword>
<dbReference type="Proteomes" id="UP000298663">
    <property type="component" value="Unassembled WGS sequence"/>
</dbReference>
<evidence type="ECO:0000256" key="2">
    <source>
        <dbReference type="SAM" id="Phobius"/>
    </source>
</evidence>
<keyword evidence="2" id="KW-0812">Transmembrane</keyword>
<feature type="transmembrane region" description="Helical" evidence="2">
    <location>
        <begin position="232"/>
        <end position="255"/>
    </location>
</feature>
<name>A0A4U5NI99_STECR</name>
<feature type="compositionally biased region" description="Acidic residues" evidence="1">
    <location>
        <begin position="172"/>
        <end position="181"/>
    </location>
</feature>
<evidence type="ECO:0000256" key="1">
    <source>
        <dbReference type="SAM" id="MobiDB-lite"/>
    </source>
</evidence>
<keyword evidence="2" id="KW-0472">Membrane</keyword>
<gene>
    <name evidence="3" type="ORF">L596_016325</name>
</gene>